<name>A0ABV4XI55_9CYAN</name>
<dbReference type="SUPFAM" id="SSF53756">
    <property type="entry name" value="UDP-Glycosyltransferase/glycogen phosphorylase"/>
    <property type="match status" value="1"/>
</dbReference>
<dbReference type="PANTHER" id="PTHR46401">
    <property type="entry name" value="GLYCOSYLTRANSFERASE WBBK-RELATED"/>
    <property type="match status" value="1"/>
</dbReference>
<gene>
    <name evidence="2" type="ORF">ACE1CC_34095</name>
</gene>
<protein>
    <submittedName>
        <fullName evidence="2">Glycosyltransferase family 4 protein</fullName>
        <ecNumber evidence="2">2.4.-.-</ecNumber>
    </submittedName>
</protein>
<sequence>MVKLAYVTTYDVLNSQNWPKHLVGLCGAGYYLAKNLQEQSISLDYINCFSHKFKVITRAKWSFYRYFFKKDYYRWSEPLVLQDYAQQISQKLSNLNSDLVLCPENAVPISYLECKQPIVLWTDATITALIDFYPYLSNLCQETKKNIYALEKSALDRCKLAIYSSEWAAQTAIKIYGINPDKVKVVPWGANIECDRTITDIQTIVESRPLNTCKLLFFGTQWHRKGGDIALAVTKELNSMGLPTELTVVGCESSVINEPIPKFVNFLGFINKSTEEGEQKLNHLLAESHFLILPSRAETYGHVFCEANSFGVPCLATNIAGVPTVIKDNINGKTFAIDANIAEYCTYIANMMTNYSQYKRLAISSFNEYQTRLNWSIAGKTVKGLFMELI</sequence>
<proteinExistence type="predicted"/>
<dbReference type="Pfam" id="PF13692">
    <property type="entry name" value="Glyco_trans_1_4"/>
    <property type="match status" value="1"/>
</dbReference>
<dbReference type="Gene3D" id="3.40.50.2000">
    <property type="entry name" value="Glycogen Phosphorylase B"/>
    <property type="match status" value="2"/>
</dbReference>
<accession>A0ABV4XI55</accession>
<evidence type="ECO:0000256" key="1">
    <source>
        <dbReference type="ARBA" id="ARBA00022679"/>
    </source>
</evidence>
<evidence type="ECO:0000313" key="2">
    <source>
        <dbReference type="EMBL" id="MFB2881906.1"/>
    </source>
</evidence>
<keyword evidence="3" id="KW-1185">Reference proteome</keyword>
<evidence type="ECO:0000313" key="3">
    <source>
        <dbReference type="Proteomes" id="UP001576774"/>
    </source>
</evidence>
<dbReference type="CDD" id="cd03801">
    <property type="entry name" value="GT4_PimA-like"/>
    <property type="match status" value="1"/>
</dbReference>
<dbReference type="EC" id="2.4.-.-" evidence="2"/>
<organism evidence="2 3">
    <name type="scientific">Floridaenema aerugineum BLCC-F46</name>
    <dbReference type="NCBI Taxonomy" id="3153654"/>
    <lineage>
        <taxon>Bacteria</taxon>
        <taxon>Bacillati</taxon>
        <taxon>Cyanobacteriota</taxon>
        <taxon>Cyanophyceae</taxon>
        <taxon>Oscillatoriophycideae</taxon>
        <taxon>Aerosakkonematales</taxon>
        <taxon>Aerosakkonemataceae</taxon>
        <taxon>Floridanema</taxon>
        <taxon>Floridanema aerugineum</taxon>
    </lineage>
</organism>
<keyword evidence="1 2" id="KW-0808">Transferase</keyword>
<dbReference type="Proteomes" id="UP001576774">
    <property type="component" value="Unassembled WGS sequence"/>
</dbReference>
<dbReference type="GO" id="GO:0016757">
    <property type="term" value="F:glycosyltransferase activity"/>
    <property type="evidence" value="ECO:0007669"/>
    <property type="project" value="UniProtKB-KW"/>
</dbReference>
<dbReference type="RefSeq" id="WP_413274871.1">
    <property type="nucleotide sequence ID" value="NZ_JBHFNQ010000254.1"/>
</dbReference>
<comment type="caution">
    <text evidence="2">The sequence shown here is derived from an EMBL/GenBank/DDBJ whole genome shotgun (WGS) entry which is preliminary data.</text>
</comment>
<keyword evidence="2" id="KW-0328">Glycosyltransferase</keyword>
<reference evidence="2 3" key="1">
    <citation type="submission" date="2024-09" db="EMBL/GenBank/DDBJ databases">
        <title>Floridaenema gen nov. (Aerosakkonemataceae, Aerosakkonematales ord. nov., Cyanobacteria) from benthic tropical and subtropical fresh waters, with the description of four new species.</title>
        <authorList>
            <person name="Moretto J.A."/>
            <person name="Berthold D.E."/>
            <person name="Lefler F.W."/>
            <person name="Huang I.-S."/>
            <person name="Laughinghouse H. IV."/>
        </authorList>
    </citation>
    <scope>NUCLEOTIDE SEQUENCE [LARGE SCALE GENOMIC DNA]</scope>
    <source>
        <strain evidence="2 3">BLCC-F46</strain>
    </source>
</reference>
<dbReference type="EMBL" id="JBHFNQ010000254">
    <property type="protein sequence ID" value="MFB2881906.1"/>
    <property type="molecule type" value="Genomic_DNA"/>
</dbReference>
<dbReference type="PANTHER" id="PTHR46401:SF2">
    <property type="entry name" value="GLYCOSYLTRANSFERASE WBBK-RELATED"/>
    <property type="match status" value="1"/>
</dbReference>